<keyword evidence="3" id="KW-1185">Reference proteome</keyword>
<feature type="compositionally biased region" description="Basic and acidic residues" evidence="1">
    <location>
        <begin position="242"/>
        <end position="254"/>
    </location>
</feature>
<dbReference type="Proteomes" id="UP000027265">
    <property type="component" value="Unassembled WGS sequence"/>
</dbReference>
<feature type="compositionally biased region" description="Low complexity" evidence="1">
    <location>
        <begin position="82"/>
        <end position="96"/>
    </location>
</feature>
<feature type="compositionally biased region" description="Basic and acidic residues" evidence="1">
    <location>
        <begin position="211"/>
        <end position="228"/>
    </location>
</feature>
<reference evidence="3" key="1">
    <citation type="journal article" date="2014" name="Proc. Natl. Acad. Sci. U.S.A.">
        <title>Extensive sampling of basidiomycete genomes demonstrates inadequacy of the white-rot/brown-rot paradigm for wood decay fungi.</title>
        <authorList>
            <person name="Riley R."/>
            <person name="Salamov A.A."/>
            <person name="Brown D.W."/>
            <person name="Nagy L.G."/>
            <person name="Floudas D."/>
            <person name="Held B.W."/>
            <person name="Levasseur A."/>
            <person name="Lombard V."/>
            <person name="Morin E."/>
            <person name="Otillar R."/>
            <person name="Lindquist E.A."/>
            <person name="Sun H."/>
            <person name="LaButti K.M."/>
            <person name="Schmutz J."/>
            <person name="Jabbour D."/>
            <person name="Luo H."/>
            <person name="Baker S.E."/>
            <person name="Pisabarro A.G."/>
            <person name="Walton J.D."/>
            <person name="Blanchette R.A."/>
            <person name="Henrissat B."/>
            <person name="Martin F."/>
            <person name="Cullen D."/>
            <person name="Hibbett D.S."/>
            <person name="Grigoriev I.V."/>
        </authorList>
    </citation>
    <scope>NUCLEOTIDE SEQUENCE [LARGE SCALE GENOMIC DNA]</scope>
    <source>
        <strain evidence="3">MUCL 33604</strain>
    </source>
</reference>
<gene>
    <name evidence="2" type="ORF">JAAARDRAFT_463478</name>
</gene>
<name>A0A067QIV2_9AGAM</name>
<organism evidence="2 3">
    <name type="scientific">Jaapia argillacea MUCL 33604</name>
    <dbReference type="NCBI Taxonomy" id="933084"/>
    <lineage>
        <taxon>Eukaryota</taxon>
        <taxon>Fungi</taxon>
        <taxon>Dikarya</taxon>
        <taxon>Basidiomycota</taxon>
        <taxon>Agaricomycotina</taxon>
        <taxon>Agaricomycetes</taxon>
        <taxon>Agaricomycetidae</taxon>
        <taxon>Jaapiales</taxon>
        <taxon>Jaapiaceae</taxon>
        <taxon>Jaapia</taxon>
    </lineage>
</organism>
<accession>A0A067QIV2</accession>
<protein>
    <submittedName>
        <fullName evidence="2">Uncharacterized protein</fullName>
    </submittedName>
</protein>
<evidence type="ECO:0000313" key="2">
    <source>
        <dbReference type="EMBL" id="KDQ62546.1"/>
    </source>
</evidence>
<evidence type="ECO:0000313" key="3">
    <source>
        <dbReference type="Proteomes" id="UP000027265"/>
    </source>
</evidence>
<feature type="compositionally biased region" description="Basic and acidic residues" evidence="1">
    <location>
        <begin position="262"/>
        <end position="275"/>
    </location>
</feature>
<dbReference type="InParanoid" id="A0A067QIV2"/>
<feature type="compositionally biased region" description="Acidic residues" evidence="1">
    <location>
        <begin position="104"/>
        <end position="114"/>
    </location>
</feature>
<proteinExistence type="predicted"/>
<feature type="region of interest" description="Disordered" evidence="1">
    <location>
        <begin position="1"/>
        <end position="290"/>
    </location>
</feature>
<sequence>MNSRSVASGPFAGRFSDNLRGSGSGNPTAKRTILTHSPTHNPRQEGRPNKRSKLVHDSSVPPDSFYGSSRPDAAASANHLARNPTRNTRRSSNPSTVSAGVIEVLDEEEEEEDIGVTVSRSPRLTRTHSSSSTDPMNIIEDSPIGPSQLARMDQSKSHLIDHPHNGRKAPLRTGRSGPPDGESTKRMQGRILRPPHSTPADAPEIVDDSESDHISDADNWREDEEARRTKTPTRKTTIHTGVVKDRVEKIEKLRRPPPVPHLDLRLEGQKKDQRPSLRGAMKPQVGGAFI</sequence>
<dbReference type="HOGENOM" id="CLU_959979_0_0_1"/>
<evidence type="ECO:0000256" key="1">
    <source>
        <dbReference type="SAM" id="MobiDB-lite"/>
    </source>
</evidence>
<dbReference type="AlphaFoldDB" id="A0A067QIV2"/>
<feature type="compositionally biased region" description="Basic and acidic residues" evidence="1">
    <location>
        <begin position="153"/>
        <end position="164"/>
    </location>
</feature>
<dbReference type="EMBL" id="KL197711">
    <property type="protein sequence ID" value="KDQ62546.1"/>
    <property type="molecule type" value="Genomic_DNA"/>
</dbReference>
<feature type="compositionally biased region" description="Polar residues" evidence="1">
    <location>
        <begin position="19"/>
        <end position="41"/>
    </location>
</feature>
<feature type="compositionally biased region" description="Polar residues" evidence="1">
    <location>
        <begin position="118"/>
        <end position="135"/>
    </location>
</feature>